<organism evidence="1 2">
    <name type="scientific">Prymnesium parvum</name>
    <name type="common">Toxic golden alga</name>
    <dbReference type="NCBI Taxonomy" id="97485"/>
    <lineage>
        <taxon>Eukaryota</taxon>
        <taxon>Haptista</taxon>
        <taxon>Haptophyta</taxon>
        <taxon>Prymnesiophyceae</taxon>
        <taxon>Prymnesiales</taxon>
        <taxon>Prymnesiaceae</taxon>
        <taxon>Prymnesium</taxon>
    </lineage>
</organism>
<gene>
    <name evidence="1" type="ORF">AB1Y20_021709</name>
</gene>
<proteinExistence type="predicted"/>
<dbReference type="Proteomes" id="UP001515480">
    <property type="component" value="Unassembled WGS sequence"/>
</dbReference>
<reference evidence="1 2" key="1">
    <citation type="journal article" date="2024" name="Science">
        <title>Giant polyketide synthase enzymes in the biosynthesis of giant marine polyether toxins.</title>
        <authorList>
            <person name="Fallon T.R."/>
            <person name="Shende V.V."/>
            <person name="Wierzbicki I.H."/>
            <person name="Pendleton A.L."/>
            <person name="Watervoot N.F."/>
            <person name="Auber R.P."/>
            <person name="Gonzalez D.J."/>
            <person name="Wisecaver J.H."/>
            <person name="Moore B.S."/>
        </authorList>
    </citation>
    <scope>NUCLEOTIDE SEQUENCE [LARGE SCALE GENOMIC DNA]</scope>
    <source>
        <strain evidence="1 2">12B1</strain>
    </source>
</reference>
<dbReference type="InterPro" id="IPR023296">
    <property type="entry name" value="Glyco_hydro_beta-prop_sf"/>
</dbReference>
<keyword evidence="2" id="KW-1185">Reference proteome</keyword>
<dbReference type="SUPFAM" id="SSF75005">
    <property type="entry name" value="Arabinanase/levansucrase/invertase"/>
    <property type="match status" value="2"/>
</dbReference>
<dbReference type="Gene3D" id="2.115.10.20">
    <property type="entry name" value="Glycosyl hydrolase domain, family 43"/>
    <property type="match status" value="2"/>
</dbReference>
<evidence type="ECO:0000313" key="1">
    <source>
        <dbReference type="EMBL" id="KAL1522065.1"/>
    </source>
</evidence>
<accession>A0AB34JKH0</accession>
<dbReference type="PANTHER" id="PTHR35279:SF4">
    <property type="entry name" value="GLYCOSYL HYDROLASE FAMILY 32 N-TERMINAL DOMAIN-CONTAINING PROTEIN"/>
    <property type="match status" value="1"/>
</dbReference>
<dbReference type="EMBL" id="JBGBPQ010000007">
    <property type="protein sequence ID" value="KAL1522065.1"/>
    <property type="molecule type" value="Genomic_DNA"/>
</dbReference>
<protein>
    <recommendedName>
        <fullName evidence="3">Glycosyl hydrolase family 32 N-terminal domain-containing protein</fullName>
    </recommendedName>
</protein>
<dbReference type="PANTHER" id="PTHR35279">
    <property type="match status" value="1"/>
</dbReference>
<comment type="caution">
    <text evidence="1">The sequence shown here is derived from an EMBL/GenBank/DDBJ whole genome shotgun (WGS) entry which is preliminary data.</text>
</comment>
<sequence>MEALLLAVAGSPVLRSSAGSFDSALLGGAVVRRLSHDRWRMWYSGRPTNFATDVVPIGSGYIGVAESADGLSWQRVAGDQEHGSVVAPSCARARAFDSTHVGVGDVIPPAGTESVYRMLYFGGDESTPSLGQATLPKGSRMAIGMATSSDGIHWMRQSGLLPSGALVEPSDNQVFVGWPQLLMRTRPSRPRHLLYYHALEDGKFRIHVASSDDLLNWTLHGCCLDVAATAGAFDSRGVSARCVVEDPINPEELLMFYEGQDGSGAHSIGVARGSYDGLQWERHGSDPVFSPSTDASAWDGVAVSRPSLVPLGDGSARLYYLGKSAQGVQAIGVAESQGRDWTSWARVIATSK</sequence>
<evidence type="ECO:0008006" key="3">
    <source>
        <dbReference type="Google" id="ProtNLM"/>
    </source>
</evidence>
<evidence type="ECO:0000313" key="2">
    <source>
        <dbReference type="Proteomes" id="UP001515480"/>
    </source>
</evidence>
<dbReference type="AlphaFoldDB" id="A0AB34JKH0"/>
<name>A0AB34JKH0_PRYPA</name>